<evidence type="ECO:0000256" key="10">
    <source>
        <dbReference type="ARBA" id="ARBA00023136"/>
    </source>
</evidence>
<dbReference type="AlphaFoldDB" id="A0A1R3KPK5"/>
<organism evidence="12 13">
    <name type="scientific">Corchorus olitorius</name>
    <dbReference type="NCBI Taxonomy" id="93759"/>
    <lineage>
        <taxon>Eukaryota</taxon>
        <taxon>Viridiplantae</taxon>
        <taxon>Streptophyta</taxon>
        <taxon>Embryophyta</taxon>
        <taxon>Tracheophyta</taxon>
        <taxon>Spermatophyta</taxon>
        <taxon>Magnoliopsida</taxon>
        <taxon>eudicotyledons</taxon>
        <taxon>Gunneridae</taxon>
        <taxon>Pentapetalae</taxon>
        <taxon>rosids</taxon>
        <taxon>malvids</taxon>
        <taxon>Malvales</taxon>
        <taxon>Malvaceae</taxon>
        <taxon>Grewioideae</taxon>
        <taxon>Apeibeae</taxon>
        <taxon>Corchorus</taxon>
    </lineage>
</organism>
<dbReference type="PANTHER" id="PTHR32093:SF50">
    <property type="entry name" value="EXTENSIN-LIKE PROTEIN"/>
    <property type="match status" value="1"/>
</dbReference>
<evidence type="ECO:0000313" key="13">
    <source>
        <dbReference type="Proteomes" id="UP000187203"/>
    </source>
</evidence>
<keyword evidence="10" id="KW-0472">Membrane</keyword>
<evidence type="ECO:0000256" key="2">
    <source>
        <dbReference type="ARBA" id="ARBA00004613"/>
    </source>
</evidence>
<dbReference type="InterPro" id="IPR001611">
    <property type="entry name" value="Leu-rich_rpt"/>
</dbReference>
<name>A0A1R3KPK5_9ROSI</name>
<dbReference type="FunFam" id="3.80.10.10:FF:000041">
    <property type="entry name" value="LRR receptor-like serine/threonine-protein kinase ERECTA"/>
    <property type="match status" value="1"/>
</dbReference>
<evidence type="ECO:0000313" key="12">
    <source>
        <dbReference type="EMBL" id="OMP08958.1"/>
    </source>
</evidence>
<dbReference type="Pfam" id="PF13855">
    <property type="entry name" value="LRR_8"/>
    <property type="match status" value="2"/>
</dbReference>
<dbReference type="SUPFAM" id="SSF52058">
    <property type="entry name" value="L domain-like"/>
    <property type="match status" value="1"/>
</dbReference>
<sequence>MTVCLSHKYNIGKAELLTATGYIIYNKTVRRRFEPNSGLWPGVVICLSPAPLETTAKTTWKEVSPYPARPLPFFPISTVPWSTATTIFEMEIVQMDPLGVYCAPPPYDNNIKVVAGIDLNGADIAGFLPEELGLLSDLALIHLNSNRFCGILPQSLANLSLLYELDLSNNRFVGPFPYVVLSLPSLTYLDIRYNEFEGPLPPQLFGKTLDAIFVNNNRFSNVIPSNFVGSSASVVVFANNKLGGCLPPSISNFANTLEELLLTNTSLSGCLPPEVGYLYKLKVLDVSNNNLVGPIPYSLAGLAHLEQLNLAHNKLTGIIPMGVCILPNLANFTFSYNFFCEEEGICHNLTSNGIAFDDRRNCLLEKPNQRSKKECEGVLEHPVDCFHYHCGGGSTAIPPAMMPAATTPLSSPSMAPGYV</sequence>
<evidence type="ECO:0000256" key="7">
    <source>
        <dbReference type="ARBA" id="ARBA00022729"/>
    </source>
</evidence>
<dbReference type="OrthoDB" id="676979at2759"/>
<dbReference type="EMBL" id="AWUE01012536">
    <property type="protein sequence ID" value="OMP08958.1"/>
    <property type="molecule type" value="Genomic_DNA"/>
</dbReference>
<proteinExistence type="inferred from homology"/>
<keyword evidence="4" id="KW-0964">Secreted</keyword>
<keyword evidence="13" id="KW-1185">Reference proteome</keyword>
<keyword evidence="8" id="KW-0677">Repeat</keyword>
<comment type="similarity">
    <text evidence="3">Belongs to the RLP family.</text>
</comment>
<evidence type="ECO:0000256" key="3">
    <source>
        <dbReference type="ARBA" id="ARBA00009592"/>
    </source>
</evidence>
<evidence type="ECO:0000256" key="5">
    <source>
        <dbReference type="ARBA" id="ARBA00022614"/>
    </source>
</evidence>
<keyword evidence="9" id="KW-1133">Transmembrane helix</keyword>
<dbReference type="Proteomes" id="UP000187203">
    <property type="component" value="Unassembled WGS sequence"/>
</dbReference>
<keyword evidence="6" id="KW-0812">Transmembrane</keyword>
<comment type="caution">
    <text evidence="12">The sequence shown here is derived from an EMBL/GenBank/DDBJ whole genome shotgun (WGS) entry which is preliminary data.</text>
</comment>
<evidence type="ECO:0000256" key="11">
    <source>
        <dbReference type="ARBA" id="ARBA00023180"/>
    </source>
</evidence>
<dbReference type="GO" id="GO:0005576">
    <property type="term" value="C:extracellular region"/>
    <property type="evidence" value="ECO:0007669"/>
    <property type="project" value="UniProtKB-SubCell"/>
</dbReference>
<keyword evidence="5" id="KW-0433">Leucine-rich repeat</keyword>
<evidence type="ECO:0000256" key="1">
    <source>
        <dbReference type="ARBA" id="ARBA00004479"/>
    </source>
</evidence>
<dbReference type="STRING" id="93759.A0A1R3KPK5"/>
<accession>A0A1R3KPK5</accession>
<keyword evidence="7" id="KW-0732">Signal</keyword>
<protein>
    <recommendedName>
        <fullName evidence="14">Serine-threonine protein kinase, plant-type</fullName>
    </recommendedName>
</protein>
<evidence type="ECO:0000256" key="6">
    <source>
        <dbReference type="ARBA" id="ARBA00022692"/>
    </source>
</evidence>
<dbReference type="PANTHER" id="PTHR32093">
    <property type="entry name" value="LEUCINE-RICH REPEAT EXTENSIN-LIKE PROTEIN 3-RELATED"/>
    <property type="match status" value="1"/>
</dbReference>
<evidence type="ECO:0000256" key="4">
    <source>
        <dbReference type="ARBA" id="ARBA00022525"/>
    </source>
</evidence>
<dbReference type="InterPro" id="IPR051582">
    <property type="entry name" value="LRR_extensin-like_regulator"/>
</dbReference>
<keyword evidence="11" id="KW-0325">Glycoprotein</keyword>
<evidence type="ECO:0000256" key="8">
    <source>
        <dbReference type="ARBA" id="ARBA00022737"/>
    </source>
</evidence>
<dbReference type="InterPro" id="IPR032675">
    <property type="entry name" value="LRR_dom_sf"/>
</dbReference>
<evidence type="ECO:0008006" key="14">
    <source>
        <dbReference type="Google" id="ProtNLM"/>
    </source>
</evidence>
<comment type="subcellular location">
    <subcellularLocation>
        <location evidence="1">Membrane</location>
        <topology evidence="1">Single-pass type I membrane protein</topology>
    </subcellularLocation>
    <subcellularLocation>
        <location evidence="2">Secreted</location>
    </subcellularLocation>
</comment>
<dbReference type="GO" id="GO:0016020">
    <property type="term" value="C:membrane"/>
    <property type="evidence" value="ECO:0007669"/>
    <property type="project" value="UniProtKB-SubCell"/>
</dbReference>
<evidence type="ECO:0000256" key="9">
    <source>
        <dbReference type="ARBA" id="ARBA00022989"/>
    </source>
</evidence>
<gene>
    <name evidence="12" type="ORF">COLO4_05948</name>
</gene>
<dbReference type="Gene3D" id="3.80.10.10">
    <property type="entry name" value="Ribonuclease Inhibitor"/>
    <property type="match status" value="2"/>
</dbReference>
<reference evidence="13" key="1">
    <citation type="submission" date="2013-09" db="EMBL/GenBank/DDBJ databases">
        <title>Corchorus olitorius genome sequencing.</title>
        <authorList>
            <person name="Alam M."/>
            <person name="Haque M.S."/>
            <person name="Islam M.S."/>
            <person name="Emdad E.M."/>
            <person name="Islam M.M."/>
            <person name="Ahmed B."/>
            <person name="Halim A."/>
            <person name="Hossen Q.M.M."/>
            <person name="Hossain M.Z."/>
            <person name="Ahmed R."/>
            <person name="Khan M.M."/>
            <person name="Islam R."/>
            <person name="Rashid M.M."/>
            <person name="Khan S.A."/>
            <person name="Rahman M.S."/>
            <person name="Alam M."/>
            <person name="Yahiya A.S."/>
            <person name="Khan M.S."/>
            <person name="Azam M.S."/>
            <person name="Haque T."/>
            <person name="Lashkar M.Z.H."/>
            <person name="Akhand A.I."/>
            <person name="Morshed G."/>
            <person name="Roy S."/>
            <person name="Uddin K.S."/>
            <person name="Rabeya T."/>
            <person name="Hossain A.S."/>
            <person name="Chowdhury A."/>
            <person name="Snigdha A.R."/>
            <person name="Mortoza M.S."/>
            <person name="Matin S.A."/>
            <person name="Hoque S.M.E."/>
            <person name="Islam M.K."/>
            <person name="Roy D.K."/>
            <person name="Haider R."/>
            <person name="Moosa M.M."/>
            <person name="Elias S.M."/>
            <person name="Hasan A.M."/>
            <person name="Jahan S."/>
            <person name="Shafiuddin M."/>
            <person name="Mahmood N."/>
            <person name="Shommy N.S."/>
        </authorList>
    </citation>
    <scope>NUCLEOTIDE SEQUENCE [LARGE SCALE GENOMIC DNA]</scope>
    <source>
        <strain evidence="13">cv. O-4</strain>
    </source>
</reference>